<evidence type="ECO:0000256" key="3">
    <source>
        <dbReference type="ARBA" id="ARBA00022723"/>
    </source>
</evidence>
<protein>
    <recommendedName>
        <fullName evidence="9">LIM zinc-binding domain-containing protein</fullName>
    </recommendedName>
</protein>
<evidence type="ECO:0000313" key="11">
    <source>
        <dbReference type="Proteomes" id="UP000678499"/>
    </source>
</evidence>
<dbReference type="PANTHER" id="PTHR24215:SF35">
    <property type="entry name" value="MUSCLE LIM PROTEIN MLP84B"/>
    <property type="match status" value="1"/>
</dbReference>
<evidence type="ECO:0000256" key="1">
    <source>
        <dbReference type="ARBA" id="ARBA00004123"/>
    </source>
</evidence>
<dbReference type="PROSITE" id="PS00478">
    <property type="entry name" value="LIM_DOMAIN_1"/>
    <property type="match status" value="1"/>
</dbReference>
<dbReference type="EMBL" id="OA882263">
    <property type="protein sequence ID" value="CAD7274251.1"/>
    <property type="molecule type" value="Genomic_DNA"/>
</dbReference>
<evidence type="ECO:0000256" key="5">
    <source>
        <dbReference type="ARBA" id="ARBA00022833"/>
    </source>
</evidence>
<dbReference type="PROSITE" id="PS50023">
    <property type="entry name" value="LIM_DOMAIN_2"/>
    <property type="match status" value="1"/>
</dbReference>
<dbReference type="AlphaFoldDB" id="A0A7R9BHV0"/>
<dbReference type="GO" id="GO:0008307">
    <property type="term" value="F:structural constituent of muscle"/>
    <property type="evidence" value="ECO:0007669"/>
    <property type="project" value="TreeGrafter"/>
</dbReference>
<evidence type="ECO:0000256" key="8">
    <source>
        <dbReference type="PROSITE-ProRule" id="PRU00125"/>
    </source>
</evidence>
<comment type="subcellular location">
    <subcellularLocation>
        <location evidence="1">Nucleus</location>
    </subcellularLocation>
</comment>
<keyword evidence="7" id="KW-0539">Nucleus</keyword>
<dbReference type="GO" id="GO:0045214">
    <property type="term" value="P:sarcomere organization"/>
    <property type="evidence" value="ECO:0007669"/>
    <property type="project" value="TreeGrafter"/>
</dbReference>
<dbReference type="OrthoDB" id="1679758at2759"/>
<organism evidence="10">
    <name type="scientific">Notodromas monacha</name>
    <dbReference type="NCBI Taxonomy" id="399045"/>
    <lineage>
        <taxon>Eukaryota</taxon>
        <taxon>Metazoa</taxon>
        <taxon>Ecdysozoa</taxon>
        <taxon>Arthropoda</taxon>
        <taxon>Crustacea</taxon>
        <taxon>Oligostraca</taxon>
        <taxon>Ostracoda</taxon>
        <taxon>Podocopa</taxon>
        <taxon>Podocopida</taxon>
        <taxon>Cypridocopina</taxon>
        <taxon>Cypridoidea</taxon>
        <taxon>Cyprididae</taxon>
        <taxon>Notodromas</taxon>
    </lineage>
</organism>
<dbReference type="Pfam" id="PF00412">
    <property type="entry name" value="LIM"/>
    <property type="match status" value="1"/>
</dbReference>
<keyword evidence="4" id="KW-0677">Repeat</keyword>
<evidence type="ECO:0000256" key="2">
    <source>
        <dbReference type="ARBA" id="ARBA00022541"/>
    </source>
</evidence>
<gene>
    <name evidence="10" type="ORF">NMOB1V02_LOCUS2099</name>
</gene>
<dbReference type="SUPFAM" id="SSF57716">
    <property type="entry name" value="Glucocorticoid receptor-like (DNA-binding domain)"/>
    <property type="match status" value="2"/>
</dbReference>
<dbReference type="GO" id="GO:0007517">
    <property type="term" value="P:muscle organ development"/>
    <property type="evidence" value="ECO:0007669"/>
    <property type="project" value="UniProtKB-KW"/>
</dbReference>
<feature type="domain" description="LIM zinc-binding" evidence="9">
    <location>
        <begin position="15"/>
        <end position="75"/>
    </location>
</feature>
<evidence type="ECO:0000256" key="6">
    <source>
        <dbReference type="ARBA" id="ARBA00023038"/>
    </source>
</evidence>
<keyword evidence="6 8" id="KW-0440">LIM domain</keyword>
<evidence type="ECO:0000256" key="7">
    <source>
        <dbReference type="ARBA" id="ARBA00023242"/>
    </source>
</evidence>
<proteinExistence type="predicted"/>
<evidence type="ECO:0000259" key="9">
    <source>
        <dbReference type="PROSITE" id="PS50023"/>
    </source>
</evidence>
<dbReference type="GO" id="GO:0005634">
    <property type="term" value="C:nucleus"/>
    <property type="evidence" value="ECO:0007669"/>
    <property type="project" value="UniProtKB-SubCell"/>
</dbReference>
<reference evidence="10" key="1">
    <citation type="submission" date="2020-11" db="EMBL/GenBank/DDBJ databases">
        <authorList>
            <person name="Tran Van P."/>
        </authorList>
    </citation>
    <scope>NUCLEOTIDE SEQUENCE</scope>
</reference>
<dbReference type="Gene3D" id="2.10.110.10">
    <property type="entry name" value="Cysteine Rich Protein"/>
    <property type="match status" value="1"/>
</dbReference>
<dbReference type="InterPro" id="IPR001781">
    <property type="entry name" value="Znf_LIM"/>
</dbReference>
<sequence>MNRTVRTFEATGSANLCPRCLNPVFHAEQQIAGGHSWHRTCFTCSMCGIQLDSLRANYREGELFCKKCYGRTHGPRGYGFGLGAGTLSMTMACIQSDQVSEVLHNPKTLGHLDHRKGSEIPLEENPAMHPFNNMPMVKTCAHDNIITPNVPMTGLAHVYPRIKQEVVRKNPEFDPWSLNRNIPPNTISVVPMSDNKINPRR</sequence>
<dbReference type="CDD" id="cd09326">
    <property type="entry name" value="LIM_CRP_like"/>
    <property type="match status" value="1"/>
</dbReference>
<keyword evidence="3 8" id="KW-0479">Metal-binding</keyword>
<name>A0A7R9BHV0_9CRUS</name>
<dbReference type="Proteomes" id="UP000678499">
    <property type="component" value="Unassembled WGS sequence"/>
</dbReference>
<keyword evidence="2" id="KW-0517">Myogenesis</keyword>
<dbReference type="SMART" id="SM00132">
    <property type="entry name" value="LIM"/>
    <property type="match status" value="1"/>
</dbReference>
<accession>A0A7R9BHV0</accession>
<dbReference type="FunFam" id="2.10.110.10:FF:000001">
    <property type="entry name" value="Cysteine and glycine-rich protein 1"/>
    <property type="match status" value="1"/>
</dbReference>
<keyword evidence="5 8" id="KW-0862">Zinc</keyword>
<dbReference type="GO" id="GO:0060537">
    <property type="term" value="P:muscle tissue development"/>
    <property type="evidence" value="ECO:0007669"/>
    <property type="project" value="TreeGrafter"/>
</dbReference>
<dbReference type="PANTHER" id="PTHR24215">
    <property type="entry name" value="RHO-GTPASE-ACTIVATING PROTEIN LRG1"/>
    <property type="match status" value="1"/>
</dbReference>
<evidence type="ECO:0000313" key="10">
    <source>
        <dbReference type="EMBL" id="CAD7274251.1"/>
    </source>
</evidence>
<dbReference type="GO" id="GO:0042805">
    <property type="term" value="F:actinin binding"/>
    <property type="evidence" value="ECO:0007669"/>
    <property type="project" value="TreeGrafter"/>
</dbReference>
<dbReference type="GO" id="GO:0046872">
    <property type="term" value="F:metal ion binding"/>
    <property type="evidence" value="ECO:0007669"/>
    <property type="project" value="UniProtKB-KW"/>
</dbReference>
<dbReference type="GO" id="GO:0030018">
    <property type="term" value="C:Z disc"/>
    <property type="evidence" value="ECO:0007669"/>
    <property type="project" value="TreeGrafter"/>
</dbReference>
<keyword evidence="11" id="KW-1185">Reference proteome</keyword>
<evidence type="ECO:0000256" key="4">
    <source>
        <dbReference type="ARBA" id="ARBA00022737"/>
    </source>
</evidence>
<dbReference type="EMBL" id="CAJPEX010000226">
    <property type="protein sequence ID" value="CAG0914403.1"/>
    <property type="molecule type" value="Genomic_DNA"/>
</dbReference>